<keyword evidence="1" id="KW-1133">Transmembrane helix</keyword>
<keyword evidence="4" id="KW-1185">Reference proteome</keyword>
<evidence type="ECO:0000259" key="2">
    <source>
        <dbReference type="PROSITE" id="PS50192"/>
    </source>
</evidence>
<evidence type="ECO:0000313" key="4">
    <source>
        <dbReference type="Proteomes" id="UP001057375"/>
    </source>
</evidence>
<dbReference type="Proteomes" id="UP001057375">
    <property type="component" value="Unassembled WGS sequence"/>
</dbReference>
<proteinExistence type="predicted"/>
<reference evidence="3" key="1">
    <citation type="submission" date="2022-03" db="EMBL/GenBank/DDBJ databases">
        <title>Draft genome sequence of Aduncisulcus paluster, a free-living microaerophilic Fornicata.</title>
        <authorList>
            <person name="Yuyama I."/>
            <person name="Kume K."/>
            <person name="Tamura T."/>
            <person name="Inagaki Y."/>
            <person name="Hashimoto T."/>
        </authorList>
    </citation>
    <scope>NUCLEOTIDE SEQUENCE</scope>
    <source>
        <strain evidence="3">NY0171</strain>
    </source>
</reference>
<keyword evidence="1" id="KW-0812">Transmembrane</keyword>
<protein>
    <recommendedName>
        <fullName evidence="2">t-SNARE coiled-coil homology domain-containing protein</fullName>
    </recommendedName>
</protein>
<comment type="caution">
    <text evidence="3">The sequence shown here is derived from an EMBL/GenBank/DDBJ whole genome shotgun (WGS) entry which is preliminary data.</text>
</comment>
<keyword evidence="1" id="KW-0472">Membrane</keyword>
<organism evidence="3 4">
    <name type="scientific">Aduncisulcus paluster</name>
    <dbReference type="NCBI Taxonomy" id="2918883"/>
    <lineage>
        <taxon>Eukaryota</taxon>
        <taxon>Metamonada</taxon>
        <taxon>Carpediemonas-like organisms</taxon>
        <taxon>Aduncisulcus</taxon>
    </lineage>
</organism>
<dbReference type="PROSITE" id="PS50192">
    <property type="entry name" value="T_SNARE"/>
    <property type="match status" value="1"/>
</dbReference>
<sequence>MCSTIFQTPLRRKYSINNCTQLIAKLVRTTGQRRSQLNYDFIHESNGIERLYQRIVSMFEDISKDPGHFGMTETDMHRSEEFLIKAGKYVKQISEARSKRGATKHRGRGATVAIGKETEETSVMSTRQILDETKEAYDEGDEMISYLSESMKSIKEITIGLGNSLDESTQKIIDITTEVENAETHAKVATRKIEKVSNMANHGTKGLLVANVLAIIGLIVVIIIKVKE</sequence>
<dbReference type="SUPFAM" id="SSF58038">
    <property type="entry name" value="SNARE fusion complex"/>
    <property type="match status" value="1"/>
</dbReference>
<name>A0ABQ5K0D1_9EUKA</name>
<dbReference type="EMBL" id="BQXS01012520">
    <property type="protein sequence ID" value="GKT24362.1"/>
    <property type="molecule type" value="Genomic_DNA"/>
</dbReference>
<evidence type="ECO:0000256" key="1">
    <source>
        <dbReference type="SAM" id="Phobius"/>
    </source>
</evidence>
<dbReference type="Gene3D" id="1.20.5.110">
    <property type="match status" value="1"/>
</dbReference>
<evidence type="ECO:0000313" key="3">
    <source>
        <dbReference type="EMBL" id="GKT24362.1"/>
    </source>
</evidence>
<feature type="transmembrane region" description="Helical" evidence="1">
    <location>
        <begin position="206"/>
        <end position="224"/>
    </location>
</feature>
<feature type="domain" description="T-SNARE coiled-coil homology" evidence="2">
    <location>
        <begin position="134"/>
        <end position="196"/>
    </location>
</feature>
<dbReference type="InterPro" id="IPR000727">
    <property type="entry name" value="T_SNARE_dom"/>
</dbReference>
<gene>
    <name evidence="3" type="ORF">ADUPG1_012707</name>
</gene>
<dbReference type="CDD" id="cd15841">
    <property type="entry name" value="SNARE_Qc"/>
    <property type="match status" value="1"/>
</dbReference>
<accession>A0ABQ5K0D1</accession>